<keyword evidence="2" id="KW-1185">Reference proteome</keyword>
<reference evidence="1 2" key="1">
    <citation type="submission" date="2021-07" db="EMBL/GenBank/DDBJ databases">
        <title>Paraburkholderia edwinii protects Aspergillus sp. from phenazines by acting as a toxin sponge.</title>
        <authorList>
            <person name="Dahlstrom K.M."/>
            <person name="Newman D.K."/>
        </authorList>
    </citation>
    <scope>NUCLEOTIDE SEQUENCE [LARGE SCALE GENOMIC DNA]</scope>
    <source>
        <strain evidence="1 2">Pe01</strain>
    </source>
</reference>
<proteinExistence type="predicted"/>
<evidence type="ECO:0000313" key="1">
    <source>
        <dbReference type="EMBL" id="QYD68844.1"/>
    </source>
</evidence>
<dbReference type="Proteomes" id="UP000826462">
    <property type="component" value="Chromosome 1"/>
</dbReference>
<accession>A0ABX8UPC5</accession>
<sequence length="79" mass="8721">MPHALTTQRASVEIDNPEITLARQTDAGASIIFLTGRRSIDQRWKSRSTSPLLSGPVQFMRRGESIALTVAKQGEQPML</sequence>
<name>A0ABX8UPC5_9BURK</name>
<organism evidence="1 2">
    <name type="scientific">Paraburkholderia edwinii</name>
    <dbReference type="NCBI Taxonomy" id="2861782"/>
    <lineage>
        <taxon>Bacteria</taxon>
        <taxon>Pseudomonadati</taxon>
        <taxon>Pseudomonadota</taxon>
        <taxon>Betaproteobacteria</taxon>
        <taxon>Burkholderiales</taxon>
        <taxon>Burkholderiaceae</taxon>
        <taxon>Paraburkholderia</taxon>
    </lineage>
</organism>
<gene>
    <name evidence="1" type="ORF">KZJ38_00090</name>
</gene>
<protein>
    <submittedName>
        <fullName evidence="1">Uncharacterized protein</fullName>
    </submittedName>
</protein>
<dbReference type="EMBL" id="CP080095">
    <property type="protein sequence ID" value="QYD68844.1"/>
    <property type="molecule type" value="Genomic_DNA"/>
</dbReference>
<evidence type="ECO:0000313" key="2">
    <source>
        <dbReference type="Proteomes" id="UP000826462"/>
    </source>
</evidence>
<dbReference type="RefSeq" id="WP_219798224.1">
    <property type="nucleotide sequence ID" value="NZ_CP080095.1"/>
</dbReference>